<dbReference type="PANTHER" id="PTHR48100">
    <property type="entry name" value="BROAD-SPECIFICITY PHOSPHATASE YOR283W-RELATED"/>
    <property type="match status" value="1"/>
</dbReference>
<accession>A0AA38UFA2</accession>
<dbReference type="Proteomes" id="UP001163846">
    <property type="component" value="Unassembled WGS sequence"/>
</dbReference>
<dbReference type="PROSITE" id="PS00175">
    <property type="entry name" value="PG_MUTASE"/>
    <property type="match status" value="1"/>
</dbReference>
<dbReference type="Gene3D" id="3.40.50.1240">
    <property type="entry name" value="Phosphoglycerate mutase-like"/>
    <property type="match status" value="1"/>
</dbReference>
<dbReference type="SUPFAM" id="SSF53254">
    <property type="entry name" value="Phosphoglycerate mutase-like"/>
    <property type="match status" value="1"/>
</dbReference>
<keyword evidence="1" id="KW-0324">Glycolysis</keyword>
<dbReference type="InterPro" id="IPR013078">
    <property type="entry name" value="His_Pase_superF_clade-1"/>
</dbReference>
<reference evidence="3" key="1">
    <citation type="submission" date="2022-08" db="EMBL/GenBank/DDBJ databases">
        <authorList>
            <consortium name="DOE Joint Genome Institute"/>
            <person name="Min B."/>
            <person name="Riley R."/>
            <person name="Sierra-Patev S."/>
            <person name="Naranjo-Ortiz M."/>
            <person name="Looney B."/>
            <person name="Konkel Z."/>
            <person name="Slot J.C."/>
            <person name="Sakamoto Y."/>
            <person name="Steenwyk J.L."/>
            <person name="Rokas A."/>
            <person name="Carro J."/>
            <person name="Camarero S."/>
            <person name="Ferreira P."/>
            <person name="Molpeceres G."/>
            <person name="Ruiz-Duenas F.J."/>
            <person name="Serrano A."/>
            <person name="Henrissat B."/>
            <person name="Drula E."/>
            <person name="Hughes K.W."/>
            <person name="Mata J.L."/>
            <person name="Ishikawa N.K."/>
            <person name="Vargas-Isla R."/>
            <person name="Ushijima S."/>
            <person name="Smith C.A."/>
            <person name="Ahrendt S."/>
            <person name="Andreopoulos W."/>
            <person name="He G."/>
            <person name="Labutti K."/>
            <person name="Lipzen A."/>
            <person name="Ng V."/>
            <person name="Sandor L."/>
            <person name="Barry K."/>
            <person name="Martinez A.T."/>
            <person name="Xiao Y."/>
            <person name="Gibbons J.G."/>
            <person name="Terashima K."/>
            <person name="Hibbett D.S."/>
            <person name="Grigoriev I.V."/>
        </authorList>
    </citation>
    <scope>NUCLEOTIDE SEQUENCE</scope>
    <source>
        <strain evidence="3">TFB9207</strain>
    </source>
</reference>
<proteinExistence type="predicted"/>
<organism evidence="3 4">
    <name type="scientific">Lentinula raphanica</name>
    <dbReference type="NCBI Taxonomy" id="153919"/>
    <lineage>
        <taxon>Eukaryota</taxon>
        <taxon>Fungi</taxon>
        <taxon>Dikarya</taxon>
        <taxon>Basidiomycota</taxon>
        <taxon>Agaricomycotina</taxon>
        <taxon>Agaricomycetes</taxon>
        <taxon>Agaricomycetidae</taxon>
        <taxon>Agaricales</taxon>
        <taxon>Marasmiineae</taxon>
        <taxon>Omphalotaceae</taxon>
        <taxon>Lentinula</taxon>
    </lineage>
</organism>
<keyword evidence="2" id="KW-0413">Isomerase</keyword>
<dbReference type="InterPro" id="IPR029033">
    <property type="entry name" value="His_PPase_superfam"/>
</dbReference>
<dbReference type="Pfam" id="PF00300">
    <property type="entry name" value="His_Phos_1"/>
    <property type="match status" value="1"/>
</dbReference>
<evidence type="ECO:0000256" key="1">
    <source>
        <dbReference type="ARBA" id="ARBA00023152"/>
    </source>
</evidence>
<dbReference type="GO" id="GO:0005737">
    <property type="term" value="C:cytoplasm"/>
    <property type="evidence" value="ECO:0007669"/>
    <property type="project" value="TreeGrafter"/>
</dbReference>
<dbReference type="AlphaFoldDB" id="A0AA38UFA2"/>
<dbReference type="InterPro" id="IPR050275">
    <property type="entry name" value="PGM_Phosphatase"/>
</dbReference>
<dbReference type="InterPro" id="IPR001345">
    <property type="entry name" value="PG/BPGM_mutase_AS"/>
</dbReference>
<gene>
    <name evidence="3" type="ORF">F5878DRAFT_581810</name>
</gene>
<name>A0AA38UFA2_9AGAR</name>
<sequence length="209" mass="23849">MSMVKKRIYLLRHGQAMHNIDKNWPEKDPPLTDFGIQQSKSVSIPVTPDLVVCSPMKRTIQTMYAILPNIASKPNGEQIPIEIWPNLREATNAPHNNGSPRTEISAAYPLLDFTRCNAEWDYEENTDETAAQRATEVIEELMNRTETDILVVGHRVFFWYMVSGKRFVNCGEPFVSKLPPRTQDTHTLHSELRCYEIDDAGTMVEVSKS</sequence>
<evidence type="ECO:0000313" key="4">
    <source>
        <dbReference type="Proteomes" id="UP001163846"/>
    </source>
</evidence>
<dbReference type="GO" id="GO:0016791">
    <property type="term" value="F:phosphatase activity"/>
    <property type="evidence" value="ECO:0007669"/>
    <property type="project" value="TreeGrafter"/>
</dbReference>
<dbReference type="EMBL" id="MU806130">
    <property type="protein sequence ID" value="KAJ3839399.1"/>
    <property type="molecule type" value="Genomic_DNA"/>
</dbReference>
<protein>
    <submittedName>
        <fullName evidence="3">Histidine phosphatase superfamily</fullName>
    </submittedName>
</protein>
<evidence type="ECO:0000256" key="2">
    <source>
        <dbReference type="ARBA" id="ARBA00023235"/>
    </source>
</evidence>
<keyword evidence="4" id="KW-1185">Reference proteome</keyword>
<dbReference type="CDD" id="cd07067">
    <property type="entry name" value="HP_PGM_like"/>
    <property type="match status" value="1"/>
</dbReference>
<dbReference type="PANTHER" id="PTHR48100:SF1">
    <property type="entry name" value="HISTIDINE PHOSPHATASE FAMILY PROTEIN-RELATED"/>
    <property type="match status" value="1"/>
</dbReference>
<dbReference type="SMART" id="SM00855">
    <property type="entry name" value="PGAM"/>
    <property type="match status" value="1"/>
</dbReference>
<evidence type="ECO:0000313" key="3">
    <source>
        <dbReference type="EMBL" id="KAJ3839399.1"/>
    </source>
</evidence>
<comment type="caution">
    <text evidence="3">The sequence shown here is derived from an EMBL/GenBank/DDBJ whole genome shotgun (WGS) entry which is preliminary data.</text>
</comment>